<sequence length="380" mass="45104">MKICLIYTLTSFIYSIKIVPLVPRTYLMDEFDLSSDYKVDSDFFLKYYGCCITQKLILNKFYCLISRTCGFFYLDFSKTQKIVTKKLFLSKKDLKNNNKQVNLPFYEVLLGQNNILRIVLPVINTINTSESTSEVSFCKTNCCSNNCIQLSFIEYIILNKENIIKCSKKIIKDLIKGHDSCIRFLLDKKDYILTFFSRDFALILKFFEDFVKILAVEDTILPVKLCIFFDSFLKNNMNNFWTNLLIDSKLEFDYFKKNSLYDCFFSDIYNLINLIENFQYKFTFFEKNRSKILLNGKSIILIELELQEKFNESTCNFEVCDDSYKKLYVDYMTNFNKTTIYFMLNNFSVQIFNINRIHCAIFMPDKIYMANNIEISHLLQ</sequence>
<name>A0A0F9WE42_9MICR</name>
<dbReference type="VEuPathDB" id="MicrosporidiaDB:G9O61_00g012300"/>
<evidence type="ECO:0000313" key="1">
    <source>
        <dbReference type="EMBL" id="KKO75671.1"/>
    </source>
</evidence>
<dbReference type="VEuPathDB" id="MicrosporidiaDB:G9O61_00g012340"/>
<protein>
    <submittedName>
        <fullName evidence="1">Uncharacterized protein</fullName>
    </submittedName>
</protein>
<dbReference type="EMBL" id="JPQZ01000015">
    <property type="protein sequence ID" value="KKO75671.1"/>
    <property type="molecule type" value="Genomic_DNA"/>
</dbReference>
<organism evidence="1 2">
    <name type="scientific">Vairimorpha ceranae</name>
    <dbReference type="NCBI Taxonomy" id="40302"/>
    <lineage>
        <taxon>Eukaryota</taxon>
        <taxon>Fungi</taxon>
        <taxon>Fungi incertae sedis</taxon>
        <taxon>Microsporidia</taxon>
        <taxon>Nosematidae</taxon>
        <taxon>Vairimorpha</taxon>
    </lineage>
</organism>
<keyword evidence="2" id="KW-1185">Reference proteome</keyword>
<accession>A0A0F9WE42</accession>
<evidence type="ECO:0000313" key="2">
    <source>
        <dbReference type="Proteomes" id="UP000034350"/>
    </source>
</evidence>
<dbReference type="VEuPathDB" id="MicrosporidiaDB:AAJ76_1500062863"/>
<dbReference type="GeneID" id="36319017"/>
<gene>
    <name evidence="1" type="ORF">AAJ76_1500062863</name>
</gene>
<comment type="caution">
    <text evidence="1">The sequence shown here is derived from an EMBL/GenBank/DDBJ whole genome shotgun (WGS) entry which is preliminary data.</text>
</comment>
<dbReference type="AlphaFoldDB" id="A0A0F9WE42"/>
<proteinExistence type="predicted"/>
<dbReference type="RefSeq" id="XP_024331413.1">
    <property type="nucleotide sequence ID" value="XM_024474110.1"/>
</dbReference>
<reference evidence="1 2" key="1">
    <citation type="journal article" date="2015" name="Environ. Microbiol.">
        <title>Genome analyses suggest the presence of polyploidy and recent human-driven expansions in eight global populations of the honeybee pathogen Nosema ceranae.</title>
        <authorList>
            <person name="Pelin A."/>
            <person name="Selman M."/>
            <person name="Aris-Brosou S."/>
            <person name="Farinelli L."/>
            <person name="Corradi N."/>
        </authorList>
    </citation>
    <scope>NUCLEOTIDE SEQUENCE [LARGE SCALE GENOMIC DNA]</scope>
    <source>
        <strain evidence="1 2">PA08 1199</strain>
    </source>
</reference>
<dbReference type="VEuPathDB" id="MicrosporidiaDB:NCER_101974"/>
<dbReference type="Proteomes" id="UP000034350">
    <property type="component" value="Unassembled WGS sequence"/>
</dbReference>